<evidence type="ECO:0000313" key="2">
    <source>
        <dbReference type="Proteomes" id="UP000649328"/>
    </source>
</evidence>
<comment type="caution">
    <text evidence="1">The sequence shown here is derived from an EMBL/GenBank/DDBJ whole genome shotgun (WGS) entry which is preliminary data.</text>
</comment>
<keyword evidence="2" id="KW-1185">Reference proteome</keyword>
<dbReference type="SUPFAM" id="SSF56219">
    <property type="entry name" value="DNase I-like"/>
    <property type="match status" value="1"/>
</dbReference>
<proteinExistence type="predicted"/>
<dbReference type="PANTHER" id="PTHR19446">
    <property type="entry name" value="REVERSE TRANSCRIPTASES"/>
    <property type="match status" value="1"/>
</dbReference>
<gene>
    <name evidence="1" type="ORF">HF325_001980</name>
</gene>
<reference evidence="1" key="1">
    <citation type="submission" date="2020-10" db="EMBL/GenBank/DDBJ databases">
        <title>The Whole-Genome Sequence of Metschnikowia persimmonesis, a Novel Endophytic Yeast Species Isolated from Medicinal Plant Diospyros kaki Thumb.</title>
        <authorList>
            <person name="Rahmat E."/>
            <person name="Kang Y."/>
        </authorList>
    </citation>
    <scope>NUCLEOTIDE SEQUENCE</scope>
    <source>
        <strain evidence="1">KIOM G15050</strain>
    </source>
</reference>
<dbReference type="AlphaFoldDB" id="A0A8H7GX40"/>
<protein>
    <recommendedName>
        <fullName evidence="3">Reverse transcriptase domain-containing protein</fullName>
    </recommendedName>
</protein>
<dbReference type="InterPro" id="IPR036691">
    <property type="entry name" value="Endo/exonu/phosph_ase_sf"/>
</dbReference>
<evidence type="ECO:0008006" key="3">
    <source>
        <dbReference type="Google" id="ProtNLM"/>
    </source>
</evidence>
<organism evidence="1 2">
    <name type="scientific">Metschnikowia pulcherrima</name>
    <dbReference type="NCBI Taxonomy" id="27326"/>
    <lineage>
        <taxon>Eukaryota</taxon>
        <taxon>Fungi</taxon>
        <taxon>Dikarya</taxon>
        <taxon>Ascomycota</taxon>
        <taxon>Saccharomycotina</taxon>
        <taxon>Pichiomycetes</taxon>
        <taxon>Metschnikowiaceae</taxon>
        <taxon>Metschnikowia</taxon>
    </lineage>
</organism>
<dbReference type="OrthoDB" id="4097129at2759"/>
<evidence type="ECO:0000313" key="1">
    <source>
        <dbReference type="EMBL" id="KAF8004532.1"/>
    </source>
</evidence>
<accession>A0A8H7GX40</accession>
<sequence>MSPVIDELDINLVMSTLIPRAGGSESLDIGSYNIQRTKQLSIVARLAAEYDVFFIQEFEATKKRTEAMEDFARRAGRRFFTSPSRNGKVNLTGIFINPKTITVLGMHELHAGCHSQRYSTDIRVRTKNEDHVVFQNFYLPSAQKAHQASIVEETMDSFEDLKRQHRALKIFYGGDLNNSVEEPAVSESEALLAIGELNRLARNEDVAAYDPDIAIAPTNRSVTCRRLDRFYAPRKWKKRAMRYQITKPLGVNSSHNMIVVRYLLDLSNGVQVDRPRFQYPLHRMQPPFNEARTWDIPADTNIDEAIELIQGDGYEYISLMGFLRKTDPGMVRYLLQNDSEESEGRSKYKAAQLFFQAKKPEQVIFTSLKNEALGIEAKTSPEMVKLATDYYRNLYLSPPQALWNDLKRYLKPIRPRLSGLQRQELERPFTLKELEHALGLMDKSKAPGPDGLQYPVLQYYWDSIGASLTRAANDLMTTGRLPHSFTKVLITLIPKHNVETSKDIKDQRPISLSNTCIKVISKAVCTRLQKVMAHLVDDVNIYLGNESDYELAAEAIKGFERVSNSRVSETKTKLLGISTDYSRYEQNVLPYPQSYLWSEDLTYLGLTLKGVDWLRFISKLPFMTMKQGYLHIDLITRAVGTNTFVSSKTVYKDLVQCMTPRQLKTMDQGIHKVFKGVSLNKLYARPKKGGYGLLEMQTQMQGHRAAVLVSTLGEATDWYTKYLRLKLTHHMAKIITRRKKTDISRAQGLQCADFLLEQTGRFFKNLEWTFTRNEICYLKAWEQVVSRTRVYDITTLPVAAETCPSASEVPIVSGHRSTLTEPEAMICHPVNFRSLSKKKQEKLLPIMPERFLEICPAAASQRRWEKFWKRLHTFEWKKHKDFKALHHFNFGSHVPMHDTKTSLRGFRCHLCLSPVDSRQFLYHLYTECRCSKVLWDKLNIQAPMNLNSMLAPLNTTYENLRNLNWYVDTVRQVYSSRRREATGGTVLQPLLNRHLKKALERSKMRTS</sequence>
<dbReference type="Proteomes" id="UP000649328">
    <property type="component" value="Unassembled WGS sequence"/>
</dbReference>
<dbReference type="Gene3D" id="3.60.10.10">
    <property type="entry name" value="Endonuclease/exonuclease/phosphatase"/>
    <property type="match status" value="1"/>
</dbReference>
<name>A0A8H7GX40_9ASCO</name>
<dbReference type="EMBL" id="JACBPP010000002">
    <property type="protein sequence ID" value="KAF8004532.1"/>
    <property type="molecule type" value="Genomic_DNA"/>
</dbReference>